<evidence type="ECO:0000313" key="4">
    <source>
        <dbReference type="Proteomes" id="UP000028185"/>
    </source>
</evidence>
<dbReference type="AlphaFoldDB" id="A0A075SMD7"/>
<dbReference type="PATRIC" id="fig|1214179.4.peg.2282"/>
<keyword evidence="1 3" id="KW-0238">DNA-binding</keyword>
<dbReference type="PROSITE" id="PS50943">
    <property type="entry name" value="HTH_CROC1"/>
    <property type="match status" value="1"/>
</dbReference>
<evidence type="ECO:0000256" key="1">
    <source>
        <dbReference type="ARBA" id="ARBA00023125"/>
    </source>
</evidence>
<dbReference type="InterPro" id="IPR001387">
    <property type="entry name" value="Cro/C1-type_HTH"/>
</dbReference>
<dbReference type="SUPFAM" id="SSF47413">
    <property type="entry name" value="lambda repressor-like DNA-binding domains"/>
    <property type="match status" value="1"/>
</dbReference>
<dbReference type="GO" id="GO:0003677">
    <property type="term" value="F:DNA binding"/>
    <property type="evidence" value="ECO:0007669"/>
    <property type="project" value="UniProtKB-KW"/>
</dbReference>
<dbReference type="HOGENOM" id="CLU_066192_3_1_9"/>
<evidence type="ECO:0000313" key="3">
    <source>
        <dbReference type="EMBL" id="AIG44596.1"/>
    </source>
</evidence>
<protein>
    <submittedName>
        <fullName evidence="3">DNA-binding protein</fullName>
    </submittedName>
</protein>
<evidence type="ECO:0000259" key="2">
    <source>
        <dbReference type="PROSITE" id="PS50943"/>
    </source>
</evidence>
<dbReference type="PANTHER" id="PTHR46558">
    <property type="entry name" value="TRACRIPTIONAL REGULATORY PROTEIN-RELATED-RELATED"/>
    <property type="match status" value="1"/>
</dbReference>
<accession>A0A075SMD7</accession>
<organism evidence="3 4">
    <name type="scientific">Streptococcus suis 6407</name>
    <dbReference type="NCBI Taxonomy" id="1214179"/>
    <lineage>
        <taxon>Bacteria</taxon>
        <taxon>Bacillati</taxon>
        <taxon>Bacillota</taxon>
        <taxon>Bacilli</taxon>
        <taxon>Lactobacillales</taxon>
        <taxon>Streptococcaceae</taxon>
        <taxon>Streptococcus</taxon>
    </lineage>
</organism>
<dbReference type="RefSeq" id="WP_024381299.1">
    <property type="nucleotide sequence ID" value="NZ_ALLE01000028.1"/>
</dbReference>
<dbReference type="CDD" id="cd00093">
    <property type="entry name" value="HTH_XRE"/>
    <property type="match status" value="1"/>
</dbReference>
<dbReference type="EMBL" id="CP008921">
    <property type="protein sequence ID" value="AIG44596.1"/>
    <property type="molecule type" value="Genomic_DNA"/>
</dbReference>
<dbReference type="SMART" id="SM00530">
    <property type="entry name" value="HTH_XRE"/>
    <property type="match status" value="1"/>
</dbReference>
<feature type="domain" description="HTH cro/C1-type" evidence="2">
    <location>
        <begin position="4"/>
        <end position="58"/>
    </location>
</feature>
<dbReference type="InterPro" id="IPR010982">
    <property type="entry name" value="Lambda_DNA-bd_dom_sf"/>
</dbReference>
<gene>
    <name evidence="3" type="ORF">ID09_11440</name>
</gene>
<dbReference type="Gene3D" id="1.10.260.40">
    <property type="entry name" value="lambda repressor-like DNA-binding domains"/>
    <property type="match status" value="1"/>
</dbReference>
<proteinExistence type="predicted"/>
<sequence>MNKLKELRQEKKLSQKELAKKIGVHYRTLQNWENGESQIKPDKAQALADYFGVHIGYLLGYSLSRENMLVALGPYTVDEDGDENFDYDVYTALSDVLGVDNLEKIKNTVSVELKNSFGHYFEEAELWKIGITDQQLTDMWELHTKKFIEFIDGGDTPNVFKKLIFYFSVLTPKERESIINILEGLADLDIDFSH</sequence>
<reference evidence="3 4" key="1">
    <citation type="journal article" date="2014" name="Genome Announc.">
        <title>Whole-Genome Sequence of Streptococcus suis Serotype 4 Reference Strain 6407.</title>
        <authorList>
            <person name="Wang K."/>
            <person name="Chen J."/>
            <person name="Yao H."/>
            <person name="Lu C."/>
        </authorList>
    </citation>
    <scope>NUCLEOTIDE SEQUENCE [LARGE SCALE GENOMIC DNA]</scope>
    <source>
        <strain evidence="3">6407</strain>
    </source>
</reference>
<name>A0A075SMD7_STRSU</name>
<dbReference type="PANTHER" id="PTHR46558:SF11">
    <property type="entry name" value="HTH-TYPE TRANSCRIPTIONAL REGULATOR XRE"/>
    <property type="match status" value="1"/>
</dbReference>
<dbReference type="Proteomes" id="UP000028185">
    <property type="component" value="Chromosome"/>
</dbReference>
<dbReference type="Pfam" id="PF01381">
    <property type="entry name" value="HTH_3"/>
    <property type="match status" value="1"/>
</dbReference>